<comment type="caution">
    <text evidence="3">The sequence shown here is derived from an EMBL/GenBank/DDBJ whole genome shotgun (WGS) entry which is preliminary data.</text>
</comment>
<dbReference type="InterPro" id="IPR052937">
    <property type="entry name" value="Inner_membrane_protein"/>
</dbReference>
<gene>
    <name evidence="3" type="ORF">C9374_014357</name>
</gene>
<sequence>MSEDQVNISVVTSNVNNNDENNNNQNNYYSNNKSELDRRLKLKWFFLGFGWLTFCNFAMSLLLWALLCPLVCLPCYRQLLKVCRLSLFPFTLYSEHEGLNTQSTSVKCVRSTLFEREKTSMLIVFINLMWFLTFGWWIACIELCIFVILYLSFVGRGFARRHLALANVLAMPFGVFIKY</sequence>
<evidence type="ECO:0000313" key="3">
    <source>
        <dbReference type="EMBL" id="KAG2388957.1"/>
    </source>
</evidence>
<dbReference type="AlphaFoldDB" id="A0AA88GU67"/>
<evidence type="ECO:0000256" key="1">
    <source>
        <dbReference type="SAM" id="Phobius"/>
    </source>
</evidence>
<keyword evidence="4" id="KW-1185">Reference proteome</keyword>
<proteinExistence type="predicted"/>
<organism evidence="3 4">
    <name type="scientific">Naegleria lovaniensis</name>
    <name type="common">Amoeba</name>
    <dbReference type="NCBI Taxonomy" id="51637"/>
    <lineage>
        <taxon>Eukaryota</taxon>
        <taxon>Discoba</taxon>
        <taxon>Heterolobosea</taxon>
        <taxon>Tetramitia</taxon>
        <taxon>Eutetramitia</taxon>
        <taxon>Vahlkampfiidae</taxon>
        <taxon>Naegleria</taxon>
    </lineage>
</organism>
<dbReference type="EMBL" id="PYSW02000008">
    <property type="protein sequence ID" value="KAG2388957.1"/>
    <property type="molecule type" value="Genomic_DNA"/>
</dbReference>
<dbReference type="GeneID" id="68106810"/>
<dbReference type="Proteomes" id="UP000816034">
    <property type="component" value="Unassembled WGS sequence"/>
</dbReference>
<accession>A0AA88GU67</accession>
<dbReference type="RefSeq" id="XP_044552949.1">
    <property type="nucleotide sequence ID" value="XM_044690335.1"/>
</dbReference>
<keyword evidence="1" id="KW-0812">Transmembrane</keyword>
<dbReference type="InterPro" id="IPR005185">
    <property type="entry name" value="YccF"/>
</dbReference>
<dbReference type="PANTHER" id="PTHR42903">
    <property type="entry name" value="INNER MEMBRANE PROTEIN YCCF"/>
    <property type="match status" value="1"/>
</dbReference>
<protein>
    <recommendedName>
        <fullName evidence="2">Inner membrane component domain-containing protein</fullName>
    </recommendedName>
</protein>
<keyword evidence="1" id="KW-0472">Membrane</keyword>
<reference evidence="3 4" key="1">
    <citation type="journal article" date="2018" name="BMC Genomics">
        <title>The genome of Naegleria lovaniensis, the basis for a comparative approach to unravel pathogenicity factors of the human pathogenic amoeba N. fowleri.</title>
        <authorList>
            <person name="Liechti N."/>
            <person name="Schurch N."/>
            <person name="Bruggmann R."/>
            <person name="Wittwer M."/>
        </authorList>
    </citation>
    <scope>NUCLEOTIDE SEQUENCE [LARGE SCALE GENOMIC DNA]</scope>
    <source>
        <strain evidence="3 4">ATCC 30569</strain>
    </source>
</reference>
<name>A0AA88GU67_NAELO</name>
<feature type="transmembrane region" description="Helical" evidence="1">
    <location>
        <begin position="120"/>
        <end position="153"/>
    </location>
</feature>
<evidence type="ECO:0000313" key="4">
    <source>
        <dbReference type="Proteomes" id="UP000816034"/>
    </source>
</evidence>
<feature type="domain" description="Inner membrane component" evidence="2">
    <location>
        <begin position="126"/>
        <end position="174"/>
    </location>
</feature>
<keyword evidence="1" id="KW-1133">Transmembrane helix</keyword>
<dbReference type="Pfam" id="PF03733">
    <property type="entry name" value="YccF"/>
    <property type="match status" value="1"/>
</dbReference>
<evidence type="ECO:0000259" key="2">
    <source>
        <dbReference type="Pfam" id="PF03733"/>
    </source>
</evidence>
<feature type="transmembrane region" description="Helical" evidence="1">
    <location>
        <begin position="44"/>
        <end position="76"/>
    </location>
</feature>
<dbReference type="GO" id="GO:0005886">
    <property type="term" value="C:plasma membrane"/>
    <property type="evidence" value="ECO:0007669"/>
    <property type="project" value="TreeGrafter"/>
</dbReference>
<dbReference type="PANTHER" id="PTHR42903:SF1">
    <property type="entry name" value="INNER MEMBRANE PROTEIN YCCF"/>
    <property type="match status" value="1"/>
</dbReference>